<dbReference type="EMBL" id="JAVDVQ010000001">
    <property type="protein sequence ID" value="MDR7081016.1"/>
    <property type="molecule type" value="Genomic_DNA"/>
</dbReference>
<protein>
    <submittedName>
        <fullName evidence="2">Uncharacterized protein</fullName>
    </submittedName>
</protein>
<organism evidence="2 3">
    <name type="scientific">Arthrobacter ginsengisoli</name>
    <dbReference type="NCBI Taxonomy" id="1356565"/>
    <lineage>
        <taxon>Bacteria</taxon>
        <taxon>Bacillati</taxon>
        <taxon>Actinomycetota</taxon>
        <taxon>Actinomycetes</taxon>
        <taxon>Micrococcales</taxon>
        <taxon>Micrococcaceae</taxon>
        <taxon>Arthrobacter</taxon>
    </lineage>
</organism>
<keyword evidence="3" id="KW-1185">Reference proteome</keyword>
<comment type="caution">
    <text evidence="2">The sequence shown here is derived from an EMBL/GenBank/DDBJ whole genome shotgun (WGS) entry which is preliminary data.</text>
</comment>
<dbReference type="Proteomes" id="UP001252243">
    <property type="component" value="Unassembled WGS sequence"/>
</dbReference>
<evidence type="ECO:0000256" key="1">
    <source>
        <dbReference type="SAM" id="MobiDB-lite"/>
    </source>
</evidence>
<accession>A0ABU1U768</accession>
<feature type="region of interest" description="Disordered" evidence="1">
    <location>
        <begin position="1"/>
        <end position="50"/>
    </location>
</feature>
<feature type="compositionally biased region" description="Basic and acidic residues" evidence="1">
    <location>
        <begin position="1"/>
        <end position="11"/>
    </location>
</feature>
<gene>
    <name evidence="2" type="ORF">J2X01_000285</name>
</gene>
<feature type="region of interest" description="Disordered" evidence="1">
    <location>
        <begin position="319"/>
        <end position="338"/>
    </location>
</feature>
<reference evidence="2 3" key="1">
    <citation type="submission" date="2023-07" db="EMBL/GenBank/DDBJ databases">
        <title>Sorghum-associated microbial communities from plants grown in Nebraska, USA.</title>
        <authorList>
            <person name="Schachtman D."/>
        </authorList>
    </citation>
    <scope>NUCLEOTIDE SEQUENCE [LARGE SCALE GENOMIC DNA]</scope>
    <source>
        <strain evidence="2 3">BE167</strain>
    </source>
</reference>
<proteinExistence type="predicted"/>
<sequence>MSDDQSREQHEGQTSPGHQQHGQDCHCRDGQSETEERQPEGGKPKPKPTDCECDANAIDIHLCKSEGLARQADFVKKQQTDVDNAVMSHAKVRKEYPSKRHELLPQVREVTEQLERMQERIKCAMPKDATAEDLDRAFETVLRELDNCAPTQASCSVENCDFDLEVEVLELVGMRRKLAEFEAKMATYHKCLLELLNETANLTTRLADSNAAVKTLAEAMAADPDAAKIRQLYLEARVAERGVANIWGGFTSASEYIDKLCRTLNCWLASVDAAATLTGHVGVLECRERAEAEQCRAVADNIVGETLMRYEKDRAAGVRQVGEGTQTKRDASDDVAMY</sequence>
<name>A0ABU1U768_9MICC</name>
<evidence type="ECO:0000313" key="2">
    <source>
        <dbReference type="EMBL" id="MDR7081016.1"/>
    </source>
</evidence>
<dbReference type="RefSeq" id="WP_310049863.1">
    <property type="nucleotide sequence ID" value="NZ_JAVDVQ010000001.1"/>
</dbReference>
<evidence type="ECO:0000313" key="3">
    <source>
        <dbReference type="Proteomes" id="UP001252243"/>
    </source>
</evidence>
<feature type="compositionally biased region" description="Basic and acidic residues" evidence="1">
    <location>
        <begin position="21"/>
        <end position="50"/>
    </location>
</feature>